<reference evidence="3 4" key="1">
    <citation type="journal article" date="2021" name="Hortic Res">
        <title>Chromosome-scale assembly of the Dendrobium chrysotoxum genome enhances the understanding of orchid evolution.</title>
        <authorList>
            <person name="Zhang Y."/>
            <person name="Zhang G.Q."/>
            <person name="Zhang D."/>
            <person name="Liu X.D."/>
            <person name="Xu X.Y."/>
            <person name="Sun W.H."/>
            <person name="Yu X."/>
            <person name="Zhu X."/>
            <person name="Wang Z.W."/>
            <person name="Zhao X."/>
            <person name="Zhong W.Y."/>
            <person name="Chen H."/>
            <person name="Yin W.L."/>
            <person name="Huang T."/>
            <person name="Niu S.C."/>
            <person name="Liu Z.J."/>
        </authorList>
    </citation>
    <scope>NUCLEOTIDE SEQUENCE [LARGE SCALE GENOMIC DNA]</scope>
    <source>
        <strain evidence="3">Lindl</strain>
    </source>
</reference>
<dbReference type="EMBL" id="JAGFBR010000006">
    <property type="protein sequence ID" value="KAH0466154.1"/>
    <property type="molecule type" value="Genomic_DNA"/>
</dbReference>
<evidence type="ECO:0000259" key="2">
    <source>
        <dbReference type="PROSITE" id="PS50076"/>
    </source>
</evidence>
<accession>A0AAV7GXB5</accession>
<feature type="region of interest" description="Disordered" evidence="1">
    <location>
        <begin position="772"/>
        <end position="819"/>
    </location>
</feature>
<dbReference type="SUPFAM" id="SSF46565">
    <property type="entry name" value="Chaperone J-domain"/>
    <property type="match status" value="1"/>
</dbReference>
<dbReference type="InterPro" id="IPR024593">
    <property type="entry name" value="DUF3444"/>
</dbReference>
<dbReference type="InterPro" id="IPR036869">
    <property type="entry name" value="J_dom_sf"/>
</dbReference>
<evidence type="ECO:0000256" key="1">
    <source>
        <dbReference type="SAM" id="MobiDB-lite"/>
    </source>
</evidence>
<feature type="compositionally biased region" description="Basic and acidic residues" evidence="1">
    <location>
        <begin position="354"/>
        <end position="369"/>
    </location>
</feature>
<dbReference type="Gene3D" id="1.10.287.110">
    <property type="entry name" value="DnaJ domain"/>
    <property type="match status" value="1"/>
</dbReference>
<organism evidence="3 4">
    <name type="scientific">Dendrobium chrysotoxum</name>
    <name type="common">Orchid</name>
    <dbReference type="NCBI Taxonomy" id="161865"/>
    <lineage>
        <taxon>Eukaryota</taxon>
        <taxon>Viridiplantae</taxon>
        <taxon>Streptophyta</taxon>
        <taxon>Embryophyta</taxon>
        <taxon>Tracheophyta</taxon>
        <taxon>Spermatophyta</taxon>
        <taxon>Magnoliopsida</taxon>
        <taxon>Liliopsida</taxon>
        <taxon>Asparagales</taxon>
        <taxon>Orchidaceae</taxon>
        <taxon>Epidendroideae</taxon>
        <taxon>Malaxideae</taxon>
        <taxon>Dendrobiinae</taxon>
        <taxon>Dendrobium</taxon>
    </lineage>
</organism>
<comment type="caution">
    <text evidence="3">The sequence shown here is derived from an EMBL/GenBank/DDBJ whole genome shotgun (WGS) entry which is preliminary data.</text>
</comment>
<dbReference type="PANTHER" id="PTHR47374:SF6">
    <property type="entry name" value="ENDOSOME ANTIGEN-LIKE PROTEIN, PUTATIVE (DUF3444)-RELATED"/>
    <property type="match status" value="1"/>
</dbReference>
<name>A0AAV7GXB5_DENCH</name>
<dbReference type="Pfam" id="PF00226">
    <property type="entry name" value="DnaJ"/>
    <property type="match status" value="1"/>
</dbReference>
<feature type="compositionally biased region" description="Polar residues" evidence="1">
    <location>
        <begin position="808"/>
        <end position="819"/>
    </location>
</feature>
<feature type="domain" description="J" evidence="2">
    <location>
        <begin position="148"/>
        <end position="212"/>
    </location>
</feature>
<keyword evidence="4" id="KW-1185">Reference proteome</keyword>
<dbReference type="Pfam" id="PF11926">
    <property type="entry name" value="DUF3444"/>
    <property type="match status" value="2"/>
</dbReference>
<feature type="region of interest" description="Disordered" evidence="1">
    <location>
        <begin position="390"/>
        <end position="502"/>
    </location>
</feature>
<dbReference type="Proteomes" id="UP000775213">
    <property type="component" value="Unassembled WGS sequence"/>
</dbReference>
<dbReference type="CDD" id="cd06257">
    <property type="entry name" value="DnaJ"/>
    <property type="match status" value="1"/>
</dbReference>
<dbReference type="InterPro" id="IPR001623">
    <property type="entry name" value="DnaJ_domain"/>
</dbReference>
<feature type="region of interest" description="Disordered" evidence="1">
    <location>
        <begin position="348"/>
        <end position="369"/>
    </location>
</feature>
<dbReference type="PROSITE" id="PS50076">
    <property type="entry name" value="DNAJ_2"/>
    <property type="match status" value="1"/>
</dbReference>
<proteinExistence type="predicted"/>
<feature type="compositionally biased region" description="Polar residues" evidence="1">
    <location>
        <begin position="463"/>
        <end position="473"/>
    </location>
</feature>
<dbReference type="AlphaFoldDB" id="A0AAV7GXB5"/>
<dbReference type="GO" id="GO:0005783">
    <property type="term" value="C:endoplasmic reticulum"/>
    <property type="evidence" value="ECO:0007669"/>
    <property type="project" value="UniProtKB-ARBA"/>
</dbReference>
<dbReference type="SMART" id="SM00271">
    <property type="entry name" value="DnaJ"/>
    <property type="match status" value="1"/>
</dbReference>
<sequence length="1081" mass="123114">MERFSSVKPVGRFVHLPVRAKDKECKAGQDSFKFRIDFFAILFKPHLLYAELFCWIPDCYIILLSLMRHVLYPLDRIEVLVKMECNKEEAIRAKSIAESRMQSQDFEGGLKIALKAQRLFPDLESILQILTVCEVHCAAGTKIGGEIDWYAVLQVEITADESTIKKQYRKLALLLHPDKNKLAGAGDAFQLVGEAYKILSDPEKRSQHNMTRRANFSRVSLNLASQHLYRPVKKRPGPGVEGMAAKSNLAYSSGLNHNQPSPFLGGGTFWTMCPSCSVRFQFFQNVLNRQVRCQKCFNRFVAYDLKTQGVTSTGNSFKVRNTAPFTCQNSDCVDASAVEFQRAKSDNSAFKQGFKPEHSPEFFDESKSNARDGKVDDYLNKCKDMKFQNVQLHSIHNRDQEAKPRSSQKRSGNEDNRAPDLSAEKASNLLRRSNRHKQKVACNEVQGVDIDSLPPASKRSRQGKTQVQNNSAFSGVVADGEREKNGNKHIHSDFNASAASTRKTSIDPRNLTYPYPEFCDFEIERCENKFAVDQIWALYDNIDGMPRFYARVRKVYSREFKLQLNWLENDPRSIAEMKWSEQGLPVACGNFKHGKSYHTQERHIFSHLVSWRKGMKRNSYAIYPRRGEIWALFRNWDIRWSSEPDNHRAYKYQIVEVVSDFTEVAGISVIRLTKIKEFMALFVRESDAEESLLEIPAKDLLMFSHRILACRIIGKEEDGVPEGAFELDCASLPTNFEMSFPSISLESKTKTLNAGVVCNNVSCENKILQPSMENGLESNEQDAMEKQRSGTRGSASKKMNGASEAVHINSNGSQDNSSVSRKALESMTSKNAVITEVDNISSQNPDIEHDSVPLSSLTFEYPKSEFYDFESDRLMEKFECGQVWAFYCEIDYFPRYYGRIRMVDREKNQVHVTWLYCYPALDADDHCSENKPPPACGTFRATQETCTMDSETFSHHMKAKPMATKGHYYIFPDVGEIWAVFRNWRADWSVSDLKNSEFEVVEISGRDASGIKTLVLTKVNGHVSVFSRESEGLDARKFIPNHECSRFSHQIPAFQLKKEMASDGYWELDPAAVPAVFLTSE</sequence>
<evidence type="ECO:0000313" key="4">
    <source>
        <dbReference type="Proteomes" id="UP000775213"/>
    </source>
</evidence>
<dbReference type="PRINTS" id="PR00625">
    <property type="entry name" value="JDOMAIN"/>
</dbReference>
<feature type="compositionally biased region" description="Basic and acidic residues" evidence="1">
    <location>
        <begin position="479"/>
        <end position="492"/>
    </location>
</feature>
<evidence type="ECO:0000313" key="3">
    <source>
        <dbReference type="EMBL" id="KAH0466154.1"/>
    </source>
</evidence>
<dbReference type="PANTHER" id="PTHR47374">
    <property type="entry name" value="ENDOSOME ANTIGEN-LIKE PROTEIN, PUTATIVE (DUF3444)-RELATED"/>
    <property type="match status" value="1"/>
</dbReference>
<protein>
    <recommendedName>
        <fullName evidence="2">J domain-containing protein</fullName>
    </recommendedName>
</protein>
<gene>
    <name evidence="3" type="ORF">IEQ34_006257</name>
</gene>